<sequence>MLCYVFPRAPPGAACMCVCVCAPVFECKGEKDRGIVGGKVRPCSVACFMTHCLLVRSPRRLHTCLLQTCDSAGPTHSLHTHCWSRRVNLSSQFSEQMYTTAVPNQSSQIQIYRNIAQRRTVTSITVRQNLLLGFFSMSSSLYTRPCCNIKTCSLWQANVTVSVSRSKAMLRCQTLCSLQALAAWAPSVAFTNLQQFRSGPRPTRRINAHNLNWLSVCAAAKRRERNVGSACRTWHSRVTTFSFTTCRYRQPRQSHGGRRKRNPEALRWRMRMH</sequence>
<evidence type="ECO:0000313" key="3">
    <source>
        <dbReference type="Proteomes" id="UP000319801"/>
    </source>
</evidence>
<proteinExistence type="predicted"/>
<dbReference type="AlphaFoldDB" id="A0A556TRA8"/>
<keyword evidence="3" id="KW-1185">Reference proteome</keyword>
<name>A0A556TRA8_BAGYA</name>
<evidence type="ECO:0000256" key="1">
    <source>
        <dbReference type="SAM" id="MobiDB-lite"/>
    </source>
</evidence>
<protein>
    <submittedName>
        <fullName evidence="2">Uncharacterized protein</fullName>
    </submittedName>
</protein>
<organism evidence="2 3">
    <name type="scientific">Bagarius yarrelli</name>
    <name type="common">Goonch</name>
    <name type="synonym">Bagrus yarrelli</name>
    <dbReference type="NCBI Taxonomy" id="175774"/>
    <lineage>
        <taxon>Eukaryota</taxon>
        <taxon>Metazoa</taxon>
        <taxon>Chordata</taxon>
        <taxon>Craniata</taxon>
        <taxon>Vertebrata</taxon>
        <taxon>Euteleostomi</taxon>
        <taxon>Actinopterygii</taxon>
        <taxon>Neopterygii</taxon>
        <taxon>Teleostei</taxon>
        <taxon>Ostariophysi</taxon>
        <taxon>Siluriformes</taxon>
        <taxon>Sisoridae</taxon>
        <taxon>Sisorinae</taxon>
        <taxon>Bagarius</taxon>
    </lineage>
</organism>
<feature type="region of interest" description="Disordered" evidence="1">
    <location>
        <begin position="251"/>
        <end position="273"/>
    </location>
</feature>
<dbReference type="EMBL" id="VCAZ01000012">
    <property type="protein sequence ID" value="TSK42165.1"/>
    <property type="molecule type" value="Genomic_DNA"/>
</dbReference>
<gene>
    <name evidence="2" type="ORF">Baya_4633</name>
</gene>
<evidence type="ECO:0000313" key="2">
    <source>
        <dbReference type="EMBL" id="TSK42165.1"/>
    </source>
</evidence>
<dbReference type="Proteomes" id="UP000319801">
    <property type="component" value="Unassembled WGS sequence"/>
</dbReference>
<comment type="caution">
    <text evidence="2">The sequence shown here is derived from an EMBL/GenBank/DDBJ whole genome shotgun (WGS) entry which is preliminary data.</text>
</comment>
<reference evidence="2 3" key="1">
    <citation type="journal article" date="2019" name="Genome Biol. Evol.">
        <title>Whole-Genome Sequencing of the Giant Devil Catfish, Bagarius yarrelli.</title>
        <authorList>
            <person name="Jiang W."/>
            <person name="Lv Y."/>
            <person name="Cheng L."/>
            <person name="Yang K."/>
            <person name="Chao B."/>
            <person name="Wang X."/>
            <person name="Li Y."/>
            <person name="Pan X."/>
            <person name="You X."/>
            <person name="Zhang Y."/>
            <person name="Yang J."/>
            <person name="Li J."/>
            <person name="Zhang X."/>
            <person name="Liu S."/>
            <person name="Sun C."/>
            <person name="Yang J."/>
            <person name="Shi Q."/>
        </authorList>
    </citation>
    <scope>NUCLEOTIDE SEQUENCE [LARGE SCALE GENOMIC DNA]</scope>
    <source>
        <strain evidence="2">JWS20170419001</strain>
        <tissue evidence="2">Muscle</tissue>
    </source>
</reference>
<accession>A0A556TRA8</accession>
<feature type="compositionally biased region" description="Basic residues" evidence="1">
    <location>
        <begin position="251"/>
        <end position="261"/>
    </location>
</feature>